<keyword evidence="8 22" id="KW-0256">Endoplasmic reticulum</keyword>
<dbReference type="EC" id="2.7.8.29" evidence="22"/>
<dbReference type="PANTHER" id="PTHR15362:SF7">
    <property type="entry name" value="PHOSPHATIDYLSERINE SYNTHASE 2"/>
    <property type="match status" value="1"/>
</dbReference>
<keyword evidence="5 22" id="KW-0444">Lipid biosynthesis</keyword>
<comment type="catalytic activity">
    <reaction evidence="14">
        <text>1-hexadecanoyl-2-(9Z-octadecenoyl)-sn-glycero-3-phosphoethanolamine + L-serine = 1-hexadecanoyl-2-(9Z-octadecenoyl)-sn-glycero-3-phospho-L-serine + ethanolamine</text>
        <dbReference type="Rhea" id="RHEA:41484"/>
        <dbReference type="ChEBI" id="CHEBI:33384"/>
        <dbReference type="ChEBI" id="CHEBI:57603"/>
        <dbReference type="ChEBI" id="CHEBI:73007"/>
        <dbReference type="ChEBI" id="CHEBI:75029"/>
    </reaction>
    <physiologicalReaction direction="left-to-right" evidence="14">
        <dbReference type="Rhea" id="RHEA:41485"/>
    </physiologicalReaction>
</comment>
<dbReference type="GO" id="GO:0006659">
    <property type="term" value="P:phosphatidylserine biosynthetic process"/>
    <property type="evidence" value="ECO:0007669"/>
    <property type="project" value="UniProtKB-UniRule"/>
</dbReference>
<dbReference type="UniPathway" id="UPA00948"/>
<name>A0A0A9YG77_LYGHE</name>
<sequence>MGLVFQFENFKECWWDHWILDFLLCNGAGIVIGSWAIRRYNVHVYNLLECISTPQFSPVTAHLFHELELNTAQTAHRRNNLRWSFTTSLTNLLTVESIFICTQVFELNAFYIKHLLWLEPANLFNIVRLCVWFFVSLPGVQQIYAYMADPTVTSIGAHALLMVTILTTEILVIYCFSAGEYPNHPSPFELRIWALFTVSFVVFTTTMVVYLYMHQPFNTPPLLTTLQQLVHVNSDGPLPAVYRHLDSFEQSLRLWKSLPYSVRS</sequence>
<reference evidence="23" key="2">
    <citation type="submission" date="2014-07" db="EMBL/GenBank/DDBJ databases">
        <authorList>
            <person name="Hull J."/>
        </authorList>
    </citation>
    <scope>NUCLEOTIDE SEQUENCE</scope>
</reference>
<evidence type="ECO:0000256" key="12">
    <source>
        <dbReference type="ARBA" id="ARBA00023209"/>
    </source>
</evidence>
<evidence type="ECO:0000256" key="4">
    <source>
        <dbReference type="ARBA" id="ARBA00008671"/>
    </source>
</evidence>
<evidence type="ECO:0000256" key="6">
    <source>
        <dbReference type="ARBA" id="ARBA00022679"/>
    </source>
</evidence>
<feature type="transmembrane region" description="Helical" evidence="22">
    <location>
        <begin position="159"/>
        <end position="179"/>
    </location>
</feature>
<comment type="pathway">
    <text evidence="2 22">Phospholipid metabolism; phosphatidylserine biosynthesis.</text>
</comment>
<feature type="transmembrane region" description="Helical" evidence="22">
    <location>
        <begin position="191"/>
        <end position="213"/>
    </location>
</feature>
<evidence type="ECO:0000256" key="16">
    <source>
        <dbReference type="ARBA" id="ARBA00035875"/>
    </source>
</evidence>
<evidence type="ECO:0000256" key="7">
    <source>
        <dbReference type="ARBA" id="ARBA00022692"/>
    </source>
</evidence>
<evidence type="ECO:0000256" key="18">
    <source>
        <dbReference type="ARBA" id="ARBA00036428"/>
    </source>
</evidence>
<proteinExistence type="inferred from homology"/>
<keyword evidence="12 22" id="KW-0594">Phospholipid biosynthesis</keyword>
<evidence type="ECO:0000256" key="1">
    <source>
        <dbReference type="ARBA" id="ARBA00004477"/>
    </source>
</evidence>
<comment type="catalytic activity">
    <reaction evidence="18">
        <text>1-octadecanoyl-2-(4Z,7Z,10Z,13Z,16Z,19Z-docosahexaenoyl)-sn-glycero-3-phosphoethanolamine + L-serine = 1-octadecanoyl-2-(4Z,7Z,10Z,13Z,16Z,19Z-docosahexaenoyl)-sn-glycero-3-phosphoserine + ethanolamine</text>
        <dbReference type="Rhea" id="RHEA:41492"/>
        <dbReference type="ChEBI" id="CHEBI:33384"/>
        <dbReference type="ChEBI" id="CHEBI:57603"/>
        <dbReference type="ChEBI" id="CHEBI:78265"/>
        <dbReference type="ChEBI" id="CHEBI:78266"/>
    </reaction>
    <physiologicalReaction direction="left-to-right" evidence="18">
        <dbReference type="Rhea" id="RHEA:41493"/>
    </physiologicalReaction>
</comment>
<dbReference type="InterPro" id="IPR004277">
    <property type="entry name" value="PSS"/>
</dbReference>
<evidence type="ECO:0000313" key="23">
    <source>
        <dbReference type="EMBL" id="JAG30093.1"/>
    </source>
</evidence>
<dbReference type="GO" id="GO:0005789">
    <property type="term" value="C:endoplasmic reticulum membrane"/>
    <property type="evidence" value="ECO:0007669"/>
    <property type="project" value="UniProtKB-SubCell"/>
</dbReference>
<evidence type="ECO:0000256" key="13">
    <source>
        <dbReference type="ARBA" id="ARBA00023264"/>
    </source>
</evidence>
<comment type="catalytic activity">
    <reaction evidence="17">
        <text>1-octadecanoyl-2-(5Z,8Z,11Z,14Z)-eicosatetraenoyl-sn-glycero-3-phosphoethanolamine + L-serine = 1-octadecanoyl-2-(5Z,8Z,11Z,14Z)-eicosatetraenoyl-sn-glycero-3-phosphoserine + ethanolamine</text>
        <dbReference type="Rhea" id="RHEA:41500"/>
        <dbReference type="ChEBI" id="CHEBI:33384"/>
        <dbReference type="ChEBI" id="CHEBI:57603"/>
        <dbReference type="ChEBI" id="CHEBI:78268"/>
        <dbReference type="ChEBI" id="CHEBI:78269"/>
    </reaction>
    <physiologicalReaction direction="left-to-right" evidence="17">
        <dbReference type="Rhea" id="RHEA:41501"/>
    </physiologicalReaction>
</comment>
<evidence type="ECO:0000256" key="8">
    <source>
        <dbReference type="ARBA" id="ARBA00022824"/>
    </source>
</evidence>
<feature type="transmembrane region" description="Helical" evidence="22">
    <location>
        <begin position="18"/>
        <end position="37"/>
    </location>
</feature>
<comment type="catalytic activity">
    <reaction evidence="22">
        <text>a 1,2-diacyl-sn-glycero-3-phosphoethanolamine + L-serine = a 1,2-diacyl-sn-glycero-3-phospho-L-serine + ethanolamine</text>
        <dbReference type="Rhea" id="RHEA:27606"/>
        <dbReference type="ChEBI" id="CHEBI:33384"/>
        <dbReference type="ChEBI" id="CHEBI:57262"/>
        <dbReference type="ChEBI" id="CHEBI:57603"/>
        <dbReference type="ChEBI" id="CHEBI:64612"/>
        <dbReference type="EC" id="2.7.8.29"/>
    </reaction>
</comment>
<evidence type="ECO:0000256" key="15">
    <source>
        <dbReference type="ARBA" id="ARBA00035833"/>
    </source>
</evidence>
<keyword evidence="9 22" id="KW-1133">Transmembrane helix</keyword>
<dbReference type="GO" id="GO:0106245">
    <property type="term" value="F:L-serine-phosphatidylethanolamine phosphatidyltransferase activity"/>
    <property type="evidence" value="ECO:0007669"/>
    <property type="project" value="UniProtKB-UniRule"/>
</dbReference>
<evidence type="ECO:0000256" key="9">
    <source>
        <dbReference type="ARBA" id="ARBA00022989"/>
    </source>
</evidence>
<comment type="catalytic activity">
    <reaction evidence="16">
        <text>1-(1Z-octadecenyl)-2-(9Z-octadecenoyl)-sn-glycero-3-phosphoethanolamine + L-serine = 1-(1Z-octadecenyl)-2-(9Z-octadecenoyl)-sn-glycero-3-phospho-L-serine + ethanolamine</text>
        <dbReference type="Rhea" id="RHEA:41600"/>
        <dbReference type="ChEBI" id="CHEBI:33384"/>
        <dbReference type="ChEBI" id="CHEBI:57603"/>
        <dbReference type="ChEBI" id="CHEBI:78340"/>
        <dbReference type="ChEBI" id="CHEBI:78341"/>
    </reaction>
    <physiologicalReaction direction="left-to-right" evidence="16">
        <dbReference type="Rhea" id="RHEA:41601"/>
    </physiologicalReaction>
</comment>
<comment type="function">
    <text evidence="22">Catalyzes a base-exchange reaction in which the polar head group of phosphatidylethanolamine (PE) is replaced by L-serine.</text>
</comment>
<evidence type="ECO:0000256" key="22">
    <source>
        <dbReference type="RuleBase" id="RU368094"/>
    </source>
</evidence>
<keyword evidence="11 22" id="KW-0472">Membrane</keyword>
<protein>
    <recommendedName>
        <fullName evidence="22">Phosphatidylserine synthase</fullName>
        <ecNumber evidence="22">2.7.8.29</ecNumber>
    </recommendedName>
    <alternativeName>
        <fullName evidence="22">Serine-exchange enzyme</fullName>
    </alternativeName>
</protein>
<dbReference type="EMBL" id="GBHO01013511">
    <property type="protein sequence ID" value="JAG30093.1"/>
    <property type="molecule type" value="Transcribed_RNA"/>
</dbReference>
<comment type="similarity">
    <text evidence="4 22">Belongs to the phosphatidyl serine synthase family.</text>
</comment>
<keyword evidence="13 22" id="KW-1208">Phospholipid metabolism</keyword>
<feature type="transmembrane region" description="Helical" evidence="22">
    <location>
        <begin position="125"/>
        <end position="147"/>
    </location>
</feature>
<evidence type="ECO:0000256" key="11">
    <source>
        <dbReference type="ARBA" id="ARBA00023136"/>
    </source>
</evidence>
<evidence type="ECO:0000256" key="21">
    <source>
        <dbReference type="ARBA" id="ARBA00036733"/>
    </source>
</evidence>
<accession>A0A0A9YG77</accession>
<evidence type="ECO:0000256" key="3">
    <source>
        <dbReference type="ARBA" id="ARBA00005189"/>
    </source>
</evidence>
<evidence type="ECO:0000256" key="19">
    <source>
        <dbReference type="ARBA" id="ARBA00036623"/>
    </source>
</evidence>
<dbReference type="Pfam" id="PF03034">
    <property type="entry name" value="PSS"/>
    <property type="match status" value="1"/>
</dbReference>
<evidence type="ECO:0000256" key="14">
    <source>
        <dbReference type="ARBA" id="ARBA00035767"/>
    </source>
</evidence>
<organism evidence="23">
    <name type="scientific">Lygus hesperus</name>
    <name type="common">Western plant bug</name>
    <dbReference type="NCBI Taxonomy" id="30085"/>
    <lineage>
        <taxon>Eukaryota</taxon>
        <taxon>Metazoa</taxon>
        <taxon>Ecdysozoa</taxon>
        <taxon>Arthropoda</taxon>
        <taxon>Hexapoda</taxon>
        <taxon>Insecta</taxon>
        <taxon>Pterygota</taxon>
        <taxon>Neoptera</taxon>
        <taxon>Paraneoptera</taxon>
        <taxon>Hemiptera</taxon>
        <taxon>Heteroptera</taxon>
        <taxon>Panheteroptera</taxon>
        <taxon>Cimicomorpha</taxon>
        <taxon>Miridae</taxon>
        <taxon>Mirini</taxon>
        <taxon>Lygus</taxon>
    </lineage>
</organism>
<comment type="catalytic activity">
    <reaction evidence="19">
        <text>1-(1Z-octadecenyl)-2-(4Z,7Z,10Z,13Z,16Z,19Z-docosahexaenoyl)-sn-glycero-3-phosphoethanolamine + L-serine = 1-(1Z-octadecenyl)-2-(4Z,7Z,10Z,13Z,16Z,19Z-docosahexaenoyl)-sn-glycero-3-phospho-L-serine + ethanolamine</text>
        <dbReference type="Rhea" id="RHEA:41496"/>
        <dbReference type="ChEBI" id="CHEBI:33384"/>
        <dbReference type="ChEBI" id="CHEBI:57603"/>
        <dbReference type="ChEBI" id="CHEBI:78263"/>
        <dbReference type="ChEBI" id="CHEBI:78264"/>
    </reaction>
    <physiologicalReaction direction="left-to-right" evidence="19">
        <dbReference type="Rhea" id="RHEA:41497"/>
    </physiologicalReaction>
</comment>
<gene>
    <name evidence="23" type="primary">PTDSS2</name>
    <name evidence="23" type="ORF">CM83_3639</name>
</gene>
<comment type="catalytic activity">
    <reaction evidence="20">
        <text>1-octadecanoyl-2-(9Z-octadecenoyl)-sn-glycero-3-phosphoethanolamine + L-serine = 1-octadecanoyl-2-(9Z-octadecenoyl)-sn-glycero-3-phospho-L-serine + ethanolamine</text>
        <dbReference type="Rhea" id="RHEA:40795"/>
        <dbReference type="ChEBI" id="CHEBI:33384"/>
        <dbReference type="ChEBI" id="CHEBI:57603"/>
        <dbReference type="ChEBI" id="CHEBI:75038"/>
        <dbReference type="ChEBI" id="CHEBI:78260"/>
    </reaction>
    <physiologicalReaction direction="left-to-right" evidence="20">
        <dbReference type="Rhea" id="RHEA:40796"/>
    </physiologicalReaction>
</comment>
<reference evidence="23" key="1">
    <citation type="journal article" date="2014" name="PLoS ONE">
        <title>Transcriptome-Based Identification of ABC Transporters in the Western Tarnished Plant Bug Lygus hesperus.</title>
        <authorList>
            <person name="Hull J.J."/>
            <person name="Chaney K."/>
            <person name="Geib S.M."/>
            <person name="Fabrick J.A."/>
            <person name="Brent C.S."/>
            <person name="Walsh D."/>
            <person name="Lavine L.C."/>
        </authorList>
    </citation>
    <scope>NUCLEOTIDE SEQUENCE</scope>
</reference>
<evidence type="ECO:0000256" key="10">
    <source>
        <dbReference type="ARBA" id="ARBA00023098"/>
    </source>
</evidence>
<comment type="pathway">
    <text evidence="3">Lipid metabolism.</text>
</comment>
<evidence type="ECO:0000256" key="2">
    <source>
        <dbReference type="ARBA" id="ARBA00004916"/>
    </source>
</evidence>
<keyword evidence="7 22" id="KW-0812">Transmembrane</keyword>
<dbReference type="PANTHER" id="PTHR15362">
    <property type="entry name" value="PHOSPHATIDYLINOSITOL SYNTHASE"/>
    <property type="match status" value="1"/>
</dbReference>
<comment type="catalytic activity">
    <reaction evidence="15">
        <text>1-hexadecanoyl-2-(4Z,7Z,10Z,13Z,16Z,19Z-docosahexaenoyl)-sn-glycero-3-phosphoethanolamine + L-serine = 1-hexadecanoyl-2-(4Z,7Z,10Z,13Z,16Z,19Z-docosahexaenoyl)-sn-glycero-3-phosphoserine + ethanolamine</text>
        <dbReference type="Rhea" id="RHEA:41488"/>
        <dbReference type="ChEBI" id="CHEBI:33384"/>
        <dbReference type="ChEBI" id="CHEBI:57603"/>
        <dbReference type="ChEBI" id="CHEBI:78261"/>
        <dbReference type="ChEBI" id="CHEBI:78262"/>
    </reaction>
    <physiologicalReaction direction="left-to-right" evidence="15">
        <dbReference type="Rhea" id="RHEA:41489"/>
    </physiologicalReaction>
</comment>
<evidence type="ECO:0000256" key="17">
    <source>
        <dbReference type="ARBA" id="ARBA00035955"/>
    </source>
</evidence>
<dbReference type="AlphaFoldDB" id="A0A0A9YG77"/>
<comment type="subcellular location">
    <subcellularLocation>
        <location evidence="1 22">Endoplasmic reticulum membrane</location>
        <topology evidence="1 22">Multi-pass membrane protein</topology>
    </subcellularLocation>
</comment>
<evidence type="ECO:0000256" key="20">
    <source>
        <dbReference type="ARBA" id="ARBA00036644"/>
    </source>
</evidence>
<comment type="caution">
    <text evidence="22">Lacks conserved residue(s) required for the propagation of feature annotation.</text>
</comment>
<keyword evidence="10 22" id="KW-0443">Lipid metabolism</keyword>
<keyword evidence="6 22" id="KW-0808">Transferase</keyword>
<evidence type="ECO:0000256" key="5">
    <source>
        <dbReference type="ARBA" id="ARBA00022516"/>
    </source>
</evidence>
<comment type="catalytic activity">
    <reaction evidence="21">
        <text>1-(1Z-octadecenyl)-2-(5Z,8Z,11Z,14Z- eicosatetraenoyl)-sn-glycero-3-phosphoethanolamine + L-serine = 1-(1Z-octadecenyl)-2-(5Z,8Z,11Z,14Z-eicosatetraenoyl)-sn-glycero-3-phospho-L-serine + ethanolamine</text>
        <dbReference type="Rhea" id="RHEA:41604"/>
        <dbReference type="ChEBI" id="CHEBI:33384"/>
        <dbReference type="ChEBI" id="CHEBI:57603"/>
        <dbReference type="ChEBI" id="CHEBI:78342"/>
        <dbReference type="ChEBI" id="CHEBI:78343"/>
    </reaction>
    <physiologicalReaction direction="left-to-right" evidence="21">
        <dbReference type="Rhea" id="RHEA:41605"/>
    </physiologicalReaction>
</comment>